<keyword evidence="3" id="KW-1185">Reference proteome</keyword>
<protein>
    <submittedName>
        <fullName evidence="2">Uncharacterized protein</fullName>
    </submittedName>
</protein>
<gene>
    <name evidence="2" type="ORF">GCM10009554_06110</name>
</gene>
<evidence type="ECO:0000256" key="1">
    <source>
        <dbReference type="SAM" id="Phobius"/>
    </source>
</evidence>
<evidence type="ECO:0000313" key="3">
    <source>
        <dbReference type="Proteomes" id="UP001500542"/>
    </source>
</evidence>
<dbReference type="RefSeq" id="WP_343964528.1">
    <property type="nucleotide sequence ID" value="NZ_BAAAHK010000002.1"/>
</dbReference>
<name>A0ABN1PCC8_9ACTN</name>
<dbReference type="EMBL" id="BAAAHK010000002">
    <property type="protein sequence ID" value="GAA0926117.1"/>
    <property type="molecule type" value="Genomic_DNA"/>
</dbReference>
<evidence type="ECO:0000313" key="2">
    <source>
        <dbReference type="EMBL" id="GAA0926117.1"/>
    </source>
</evidence>
<feature type="transmembrane region" description="Helical" evidence="1">
    <location>
        <begin position="6"/>
        <end position="31"/>
    </location>
</feature>
<keyword evidence="1" id="KW-0472">Membrane</keyword>
<sequence>MEVGAIDGIWILFLSLAVVAGFLGLLAWAAARSRRRGIGASMMGPFEQMWLPTAAESRIEIQLQQERKKPVESPDDL</sequence>
<organism evidence="2 3">
    <name type="scientific">Kribbella koreensis</name>
    <dbReference type="NCBI Taxonomy" id="57909"/>
    <lineage>
        <taxon>Bacteria</taxon>
        <taxon>Bacillati</taxon>
        <taxon>Actinomycetota</taxon>
        <taxon>Actinomycetes</taxon>
        <taxon>Propionibacteriales</taxon>
        <taxon>Kribbellaceae</taxon>
        <taxon>Kribbella</taxon>
    </lineage>
</organism>
<keyword evidence="1" id="KW-0812">Transmembrane</keyword>
<comment type="caution">
    <text evidence="2">The sequence shown here is derived from an EMBL/GenBank/DDBJ whole genome shotgun (WGS) entry which is preliminary data.</text>
</comment>
<reference evidence="2 3" key="1">
    <citation type="journal article" date="2019" name="Int. J. Syst. Evol. Microbiol.">
        <title>The Global Catalogue of Microorganisms (GCM) 10K type strain sequencing project: providing services to taxonomists for standard genome sequencing and annotation.</title>
        <authorList>
            <consortium name="The Broad Institute Genomics Platform"/>
            <consortium name="The Broad Institute Genome Sequencing Center for Infectious Disease"/>
            <person name="Wu L."/>
            <person name="Ma J."/>
        </authorList>
    </citation>
    <scope>NUCLEOTIDE SEQUENCE [LARGE SCALE GENOMIC DNA]</scope>
    <source>
        <strain evidence="2 3">JCM 10977</strain>
    </source>
</reference>
<keyword evidence="1" id="KW-1133">Transmembrane helix</keyword>
<dbReference type="Proteomes" id="UP001500542">
    <property type="component" value="Unassembled WGS sequence"/>
</dbReference>
<accession>A0ABN1PCC8</accession>
<proteinExistence type="predicted"/>